<feature type="signal peptide" evidence="2">
    <location>
        <begin position="1"/>
        <end position="29"/>
    </location>
</feature>
<dbReference type="SMART" id="SM00710">
    <property type="entry name" value="PbH1"/>
    <property type="match status" value="6"/>
</dbReference>
<dbReference type="SUPFAM" id="SSF51126">
    <property type="entry name" value="Pectin lyase-like"/>
    <property type="match status" value="1"/>
</dbReference>
<dbReference type="RefSeq" id="WP_274044737.1">
    <property type="nucleotide sequence ID" value="NZ_JANCPR020000012.1"/>
</dbReference>
<name>A0ABT6ZWH3_9ACTN</name>
<dbReference type="EMBL" id="JANCPR020000012">
    <property type="protein sequence ID" value="MDJ1133182.1"/>
    <property type="molecule type" value="Genomic_DNA"/>
</dbReference>
<protein>
    <submittedName>
        <fullName evidence="3">Sheath polysaccharide-degrading enzyme</fullName>
    </submittedName>
</protein>
<reference evidence="3 4" key="1">
    <citation type="submission" date="2023-05" db="EMBL/GenBank/DDBJ databases">
        <title>Streptantibioticus silvisoli sp. nov., acidotolerant actinomycetes 1 from pine litter.</title>
        <authorList>
            <person name="Swiecimska M."/>
            <person name="Golinska P."/>
            <person name="Sangal V."/>
            <person name="Wachnowicz B."/>
            <person name="Goodfellow M."/>
        </authorList>
    </citation>
    <scope>NUCLEOTIDE SEQUENCE [LARGE SCALE GENOMIC DNA]</scope>
    <source>
        <strain evidence="3 4">DSM 42109</strain>
    </source>
</reference>
<comment type="caution">
    <text evidence="3">The sequence shown here is derived from an EMBL/GenBank/DDBJ whole genome shotgun (WGS) entry which is preliminary data.</text>
</comment>
<evidence type="ECO:0000313" key="3">
    <source>
        <dbReference type="EMBL" id="MDJ1133182.1"/>
    </source>
</evidence>
<dbReference type="InterPro" id="IPR011050">
    <property type="entry name" value="Pectin_lyase_fold/virulence"/>
</dbReference>
<feature type="region of interest" description="Disordered" evidence="1">
    <location>
        <begin position="165"/>
        <end position="211"/>
    </location>
</feature>
<feature type="compositionally biased region" description="Polar residues" evidence="1">
    <location>
        <begin position="166"/>
        <end position="176"/>
    </location>
</feature>
<evidence type="ECO:0000256" key="2">
    <source>
        <dbReference type="SAM" id="SignalP"/>
    </source>
</evidence>
<accession>A0ABT6ZWH3</accession>
<keyword evidence="4" id="KW-1185">Reference proteome</keyword>
<sequence length="349" mass="35429">MAPAPPTPTARRLLTLPAAALLGTGAVLATGAVSSGAQSDAGNHGTGTREVIEVRDSTGLKDALARVAPGDTIRLADGTYTGNFKTTRAGDKGSPITLTGSAGAILTAGGGYGLHLNGAGHWNLKGFTVTGGQKGIVMDGADGVHIDGVTVRDLDMEAVHWRKSSSDGSIRNSTIRDTGKNGRGMGEGVYVGSAGGTSRTKSGGGTDDRSDRILIEKNVIGPGVGGENIDIKEGTTGARVIGNTFDGEGLTGANYDDSWVDIKGNGVLVENNTGRNTTNNGFETHEQQDGWGCGTVFRGNESDLTGASGRNQFAINVTNYDADTCPVTVSGDNTVKGGKGLTNPGIPVG</sequence>
<feature type="compositionally biased region" description="Gly residues" evidence="1">
    <location>
        <begin position="181"/>
        <end position="195"/>
    </location>
</feature>
<dbReference type="Gene3D" id="2.160.20.10">
    <property type="entry name" value="Single-stranded right-handed beta-helix, Pectin lyase-like"/>
    <property type="match status" value="1"/>
</dbReference>
<dbReference type="Proteomes" id="UP001214441">
    <property type="component" value="Unassembled WGS sequence"/>
</dbReference>
<evidence type="ECO:0000256" key="1">
    <source>
        <dbReference type="SAM" id="MobiDB-lite"/>
    </source>
</evidence>
<keyword evidence="2" id="KW-0732">Signal</keyword>
<proteinExistence type="predicted"/>
<dbReference type="InterPro" id="IPR012334">
    <property type="entry name" value="Pectin_lyas_fold"/>
</dbReference>
<feature type="chain" id="PRO_5046508723" evidence="2">
    <location>
        <begin position="30"/>
        <end position="349"/>
    </location>
</feature>
<organism evidence="3 4">
    <name type="scientific">Streptomyces iconiensis</name>
    <dbReference type="NCBI Taxonomy" id="1384038"/>
    <lineage>
        <taxon>Bacteria</taxon>
        <taxon>Bacillati</taxon>
        <taxon>Actinomycetota</taxon>
        <taxon>Actinomycetes</taxon>
        <taxon>Kitasatosporales</taxon>
        <taxon>Streptomycetaceae</taxon>
        <taxon>Streptomyces</taxon>
    </lineage>
</organism>
<gene>
    <name evidence="3" type="ORF">NMN56_014650</name>
</gene>
<evidence type="ECO:0000313" key="4">
    <source>
        <dbReference type="Proteomes" id="UP001214441"/>
    </source>
</evidence>
<dbReference type="InterPro" id="IPR006626">
    <property type="entry name" value="PbH1"/>
</dbReference>